<keyword evidence="7" id="KW-1185">Reference proteome</keyword>
<accession>A0AAN8YYV1</accession>
<dbReference type="PANTHER" id="PTHR31541">
    <property type="entry name" value="B3 DOMAIN PLANT PROTEIN-RELATED"/>
    <property type="match status" value="1"/>
</dbReference>
<dbReference type="AlphaFoldDB" id="A0AAN8YYV1"/>
<dbReference type="SUPFAM" id="SSF101936">
    <property type="entry name" value="DNA-binding pseudobarrel domain"/>
    <property type="match status" value="1"/>
</dbReference>
<keyword evidence="5" id="KW-0539">Nucleus</keyword>
<dbReference type="GO" id="GO:0005634">
    <property type="term" value="C:nucleus"/>
    <property type="evidence" value="ECO:0007669"/>
    <property type="project" value="UniProtKB-SubCell"/>
</dbReference>
<dbReference type="EMBL" id="JBAMMX010000022">
    <property type="protein sequence ID" value="KAK6918196.1"/>
    <property type="molecule type" value="Genomic_DNA"/>
</dbReference>
<dbReference type="GO" id="GO:0003677">
    <property type="term" value="F:DNA binding"/>
    <property type="evidence" value="ECO:0007669"/>
    <property type="project" value="UniProtKB-KW"/>
</dbReference>
<name>A0AAN8YYV1_9MAGN</name>
<dbReference type="PANTHER" id="PTHR31541:SF25">
    <property type="entry name" value="GAMMA-GLIADIN B"/>
    <property type="match status" value="1"/>
</dbReference>
<gene>
    <name evidence="6" type="ORF">RJ641_016618</name>
</gene>
<keyword evidence="2" id="KW-0805">Transcription regulation</keyword>
<sequence length="204" mass="24097">MAMRKKIVRIQDETIKKPIVFQEGDTEYRRIKPKKRKPVILFGVNLGNVKPKMSTRPRHLRPPSHPLPFSNFVAFVNDARHQVFLTSKILEAADVNPRQNRLFVPACPTLLNFLTKEETKIIERETRDGKLDVDVFDPFGRRYDMSFKNWRSLNKLVLIKEWNVFVRDNNLVADHDVVELWCFRSNCNHGKLCFYFNIRHGIFT</sequence>
<dbReference type="InterPro" id="IPR015300">
    <property type="entry name" value="DNA-bd_pseudobarrel_sf"/>
</dbReference>
<organism evidence="6 7">
    <name type="scientific">Dillenia turbinata</name>
    <dbReference type="NCBI Taxonomy" id="194707"/>
    <lineage>
        <taxon>Eukaryota</taxon>
        <taxon>Viridiplantae</taxon>
        <taxon>Streptophyta</taxon>
        <taxon>Embryophyta</taxon>
        <taxon>Tracheophyta</taxon>
        <taxon>Spermatophyta</taxon>
        <taxon>Magnoliopsida</taxon>
        <taxon>eudicotyledons</taxon>
        <taxon>Gunneridae</taxon>
        <taxon>Pentapetalae</taxon>
        <taxon>Dilleniales</taxon>
        <taxon>Dilleniaceae</taxon>
        <taxon>Dillenia</taxon>
    </lineage>
</organism>
<dbReference type="Proteomes" id="UP001370490">
    <property type="component" value="Unassembled WGS sequence"/>
</dbReference>
<evidence type="ECO:0000256" key="5">
    <source>
        <dbReference type="ARBA" id="ARBA00023242"/>
    </source>
</evidence>
<dbReference type="InterPro" id="IPR005508">
    <property type="entry name" value="At2g31720-like"/>
</dbReference>
<dbReference type="Pfam" id="PF03754">
    <property type="entry name" value="At2g31720-like"/>
    <property type="match status" value="1"/>
</dbReference>
<evidence type="ECO:0000313" key="7">
    <source>
        <dbReference type="Proteomes" id="UP001370490"/>
    </source>
</evidence>
<comment type="caution">
    <text evidence="6">The sequence shown here is derived from an EMBL/GenBank/DDBJ whole genome shotgun (WGS) entry which is preliminary data.</text>
</comment>
<protein>
    <submittedName>
        <fullName evidence="6">B3 domain-containing protein At2g31720-like</fullName>
    </submittedName>
</protein>
<dbReference type="Gene3D" id="2.40.330.10">
    <property type="entry name" value="DNA-binding pseudobarrel domain"/>
    <property type="match status" value="1"/>
</dbReference>
<evidence type="ECO:0000313" key="6">
    <source>
        <dbReference type="EMBL" id="KAK6918196.1"/>
    </source>
</evidence>
<reference evidence="6 7" key="1">
    <citation type="submission" date="2023-12" db="EMBL/GenBank/DDBJ databases">
        <title>A high-quality genome assembly for Dillenia turbinata (Dilleniales).</title>
        <authorList>
            <person name="Chanderbali A."/>
        </authorList>
    </citation>
    <scope>NUCLEOTIDE SEQUENCE [LARGE SCALE GENOMIC DNA]</scope>
    <source>
        <strain evidence="6">LSX21</strain>
        <tissue evidence="6">Leaf</tissue>
    </source>
</reference>
<evidence type="ECO:0000256" key="1">
    <source>
        <dbReference type="ARBA" id="ARBA00004123"/>
    </source>
</evidence>
<comment type="subcellular location">
    <subcellularLocation>
        <location evidence="1">Nucleus</location>
    </subcellularLocation>
</comment>
<proteinExistence type="predicted"/>
<evidence type="ECO:0000256" key="4">
    <source>
        <dbReference type="ARBA" id="ARBA00023163"/>
    </source>
</evidence>
<evidence type="ECO:0000256" key="2">
    <source>
        <dbReference type="ARBA" id="ARBA00023015"/>
    </source>
</evidence>
<evidence type="ECO:0000256" key="3">
    <source>
        <dbReference type="ARBA" id="ARBA00023125"/>
    </source>
</evidence>
<keyword evidence="3" id="KW-0238">DNA-binding</keyword>
<keyword evidence="4" id="KW-0804">Transcription</keyword>